<dbReference type="AlphaFoldDB" id="A0A2P7YUH5"/>
<organism evidence="2 3">
    <name type="scientific">Candidozyma pseudohaemuli</name>
    <dbReference type="NCBI Taxonomy" id="418784"/>
    <lineage>
        <taxon>Eukaryota</taxon>
        <taxon>Fungi</taxon>
        <taxon>Dikarya</taxon>
        <taxon>Ascomycota</taxon>
        <taxon>Saccharomycotina</taxon>
        <taxon>Pichiomycetes</taxon>
        <taxon>Metschnikowiaceae</taxon>
        <taxon>Candidozyma</taxon>
    </lineage>
</organism>
<dbReference type="InterPro" id="IPR015942">
    <property type="entry name" value="Asp/Glu/hydantoin_racemase"/>
</dbReference>
<name>A0A2P7YUH5_9ASCO</name>
<evidence type="ECO:0000256" key="1">
    <source>
        <dbReference type="ARBA" id="ARBA00038414"/>
    </source>
</evidence>
<dbReference type="Pfam" id="PF01177">
    <property type="entry name" value="Asp_Glu_race"/>
    <property type="match status" value="1"/>
</dbReference>
<dbReference type="EMBL" id="PYFQ01000002">
    <property type="protein sequence ID" value="PSK39611.1"/>
    <property type="molecule type" value="Genomic_DNA"/>
</dbReference>
<dbReference type="PANTHER" id="PTHR28047:SF5">
    <property type="entry name" value="PROTEIN DCG1"/>
    <property type="match status" value="1"/>
</dbReference>
<comment type="similarity">
    <text evidence="1">Belongs to the HyuE racemase family.</text>
</comment>
<dbReference type="RefSeq" id="XP_024714701.1">
    <property type="nucleotide sequence ID" value="XM_024856821.1"/>
</dbReference>
<dbReference type="InterPro" id="IPR052186">
    <property type="entry name" value="Hydantoin_racemase-like"/>
</dbReference>
<dbReference type="OrthoDB" id="412018at2759"/>
<evidence type="ECO:0000313" key="3">
    <source>
        <dbReference type="Proteomes" id="UP000241107"/>
    </source>
</evidence>
<dbReference type="Proteomes" id="UP000241107">
    <property type="component" value="Unassembled WGS sequence"/>
</dbReference>
<protein>
    <recommendedName>
        <fullName evidence="4">Asp/Glu/hydantoin racemase</fullName>
    </recommendedName>
</protein>
<evidence type="ECO:0008006" key="4">
    <source>
        <dbReference type="Google" id="ProtNLM"/>
    </source>
</evidence>
<dbReference type="VEuPathDB" id="FungiDB:C7M61_001411"/>
<dbReference type="GO" id="GO:0047661">
    <property type="term" value="F:amino-acid racemase activity"/>
    <property type="evidence" value="ECO:0007669"/>
    <property type="project" value="InterPro"/>
</dbReference>
<comment type="caution">
    <text evidence="2">The sequence shown here is derived from an EMBL/GenBank/DDBJ whole genome shotgun (WGS) entry which is preliminary data.</text>
</comment>
<reference evidence="2 3" key="1">
    <citation type="submission" date="2018-03" db="EMBL/GenBank/DDBJ databases">
        <title>Candida pseudohaemulonii genome assembly and annotation.</title>
        <authorList>
            <person name="Munoz J.F."/>
            <person name="Gade L.G."/>
            <person name="Chow N.A."/>
            <person name="Litvintseva A.P."/>
            <person name="Loparev V.N."/>
            <person name="Cuomo C.A."/>
        </authorList>
    </citation>
    <scope>NUCLEOTIDE SEQUENCE [LARGE SCALE GENOMIC DNA]</scope>
    <source>
        <strain evidence="2 3">B12108</strain>
    </source>
</reference>
<dbReference type="STRING" id="418784.A0A2P7YUH5"/>
<dbReference type="InterPro" id="IPR053714">
    <property type="entry name" value="Iso_Racemase_Enz_sf"/>
</dbReference>
<keyword evidence="3" id="KW-1185">Reference proteome</keyword>
<dbReference type="PANTHER" id="PTHR28047">
    <property type="entry name" value="PROTEIN DCG1"/>
    <property type="match status" value="1"/>
</dbReference>
<sequence length="229" mass="25110">MPSLLVINPNSSVSVSENLRLTITPPPGTTLKFYTAPPNAPKEISGKETLIQSEEAALPDILEQRLLDKYDGFLVACYSDHPLVALLAQHTDKPVLGIMQATLLYSYANARVRRLFVLTSTSGWLPLLDEAITKFAGSGQFPFEKFQKSRALDVLVLDLSDASEFSKITERVSAFLREYASDNIDCVLLGCAGMAGLDKKLHAEFPHIVFIDSVKAGVEFLVSLTRLGH</sequence>
<proteinExistence type="inferred from homology"/>
<accession>A0A2P7YUH5</accession>
<evidence type="ECO:0000313" key="2">
    <source>
        <dbReference type="EMBL" id="PSK39611.1"/>
    </source>
</evidence>
<dbReference type="GeneID" id="36564801"/>
<gene>
    <name evidence="2" type="ORF">C7M61_001411</name>
</gene>
<dbReference type="Gene3D" id="3.40.50.12500">
    <property type="match status" value="1"/>
</dbReference>